<dbReference type="AlphaFoldDB" id="A0A1Y4N4Q1"/>
<dbReference type="RefSeq" id="WP_087298849.1">
    <property type="nucleotide sequence ID" value="NZ_NFKP01000001.1"/>
</dbReference>
<accession>A0A1Y4N4Q1</accession>
<evidence type="ECO:0000313" key="1">
    <source>
        <dbReference type="EMBL" id="OUP71332.1"/>
    </source>
</evidence>
<dbReference type="EMBL" id="NFKP01000001">
    <property type="protein sequence ID" value="OUP71332.1"/>
    <property type="molecule type" value="Genomic_DNA"/>
</dbReference>
<sequence>MKAYYYDGPVMRFENCVQNRWKASTYAPSEAKAKSNLAYRYKKENGMTPNTKITLPGKLIPA</sequence>
<evidence type="ECO:0000313" key="2">
    <source>
        <dbReference type="Proteomes" id="UP000196386"/>
    </source>
</evidence>
<organism evidence="1 2">
    <name type="scientific">Anaerotruncus colihominis</name>
    <dbReference type="NCBI Taxonomy" id="169435"/>
    <lineage>
        <taxon>Bacteria</taxon>
        <taxon>Bacillati</taxon>
        <taxon>Bacillota</taxon>
        <taxon>Clostridia</taxon>
        <taxon>Eubacteriales</taxon>
        <taxon>Oscillospiraceae</taxon>
        <taxon>Anaerotruncus</taxon>
    </lineage>
</organism>
<reference evidence="2" key="1">
    <citation type="submission" date="2017-04" db="EMBL/GenBank/DDBJ databases">
        <title>Function of individual gut microbiota members based on whole genome sequencing of pure cultures obtained from chicken caecum.</title>
        <authorList>
            <person name="Medvecky M."/>
            <person name="Cejkova D."/>
            <person name="Polansky O."/>
            <person name="Karasova D."/>
            <person name="Kubasova T."/>
            <person name="Cizek A."/>
            <person name="Rychlik I."/>
        </authorList>
    </citation>
    <scope>NUCLEOTIDE SEQUENCE [LARGE SCALE GENOMIC DNA]</scope>
    <source>
        <strain evidence="2">An175</strain>
    </source>
</reference>
<proteinExistence type="predicted"/>
<comment type="caution">
    <text evidence="1">The sequence shown here is derived from an EMBL/GenBank/DDBJ whole genome shotgun (WGS) entry which is preliminary data.</text>
</comment>
<name>A0A1Y4N4Q1_9FIRM</name>
<protein>
    <submittedName>
        <fullName evidence="1">Uncharacterized protein</fullName>
    </submittedName>
</protein>
<dbReference type="Proteomes" id="UP000196386">
    <property type="component" value="Unassembled WGS sequence"/>
</dbReference>
<gene>
    <name evidence="1" type="ORF">B5F11_00115</name>
</gene>